<gene>
    <name evidence="1" type="ORF">Q9L58_005853</name>
</gene>
<accession>A0ABR3GH07</accession>
<proteinExistence type="predicted"/>
<dbReference type="Proteomes" id="UP001447188">
    <property type="component" value="Unassembled WGS sequence"/>
</dbReference>
<reference evidence="1 2" key="1">
    <citation type="submission" date="2024-02" db="EMBL/GenBank/DDBJ databases">
        <title>Discinaceae phylogenomics.</title>
        <authorList>
            <person name="Dirks A.C."/>
            <person name="James T.Y."/>
        </authorList>
    </citation>
    <scope>NUCLEOTIDE SEQUENCE [LARGE SCALE GENOMIC DNA]</scope>
    <source>
        <strain evidence="1 2">ACD0624</strain>
    </source>
</reference>
<dbReference type="EMBL" id="JBBBZM010000075">
    <property type="protein sequence ID" value="KAL0635207.1"/>
    <property type="molecule type" value="Genomic_DNA"/>
</dbReference>
<evidence type="ECO:0000313" key="2">
    <source>
        <dbReference type="Proteomes" id="UP001447188"/>
    </source>
</evidence>
<keyword evidence="2" id="KW-1185">Reference proteome</keyword>
<organism evidence="1 2">
    <name type="scientific">Discina gigas</name>
    <dbReference type="NCBI Taxonomy" id="1032678"/>
    <lineage>
        <taxon>Eukaryota</taxon>
        <taxon>Fungi</taxon>
        <taxon>Dikarya</taxon>
        <taxon>Ascomycota</taxon>
        <taxon>Pezizomycotina</taxon>
        <taxon>Pezizomycetes</taxon>
        <taxon>Pezizales</taxon>
        <taxon>Discinaceae</taxon>
        <taxon>Discina</taxon>
    </lineage>
</organism>
<comment type="caution">
    <text evidence="1">The sequence shown here is derived from an EMBL/GenBank/DDBJ whole genome shotgun (WGS) entry which is preliminary data.</text>
</comment>
<evidence type="ECO:0000313" key="1">
    <source>
        <dbReference type="EMBL" id="KAL0635207.1"/>
    </source>
</evidence>
<protein>
    <submittedName>
        <fullName evidence="1">Uncharacterized protein</fullName>
    </submittedName>
</protein>
<sequence length="116" mass="13379">MAFTVASLRISSMDLQLSSLALLILDLHKLIISSDGLGPRIATNFTRRERDHVRSFLSSANITLDEVKVIRDADLTLQLWDTGHSRDLVMEIYILEKKAEAIVKNFERWLREWWGP</sequence>
<name>A0ABR3GH07_9PEZI</name>